<name>Q03FR3_PEDPA</name>
<dbReference type="AlphaFoldDB" id="Q03FR3"/>
<dbReference type="Proteomes" id="UP000000773">
    <property type="component" value="Chromosome"/>
</dbReference>
<dbReference type="STRING" id="278197.PEPE_0900"/>
<dbReference type="HOGENOM" id="CLU_3046307_0_0_9"/>
<dbReference type="KEGG" id="ppe:PEPE_0900"/>
<organism evidence="1 2">
    <name type="scientific">Pediococcus pentosaceus (strain ATCC 25745 / CCUG 21536 / LMG 10740 / 183-1w)</name>
    <dbReference type="NCBI Taxonomy" id="278197"/>
    <lineage>
        <taxon>Bacteria</taxon>
        <taxon>Bacillati</taxon>
        <taxon>Bacillota</taxon>
        <taxon>Bacilli</taxon>
        <taxon>Lactobacillales</taxon>
        <taxon>Lactobacillaceae</taxon>
        <taxon>Pediococcus</taxon>
    </lineage>
</organism>
<gene>
    <name evidence="1" type="ordered locus">PEPE_0900</name>
</gene>
<protein>
    <submittedName>
        <fullName evidence="1">Uncharacterized protein</fullName>
    </submittedName>
</protein>
<reference evidence="1 2" key="1">
    <citation type="journal article" date="2006" name="Proc. Natl. Acad. Sci. U.S.A.">
        <title>Comparative genomics of the lactic acid bacteria.</title>
        <authorList>
            <person name="Makarova K."/>
            <person name="Slesarev A."/>
            <person name="Wolf Y."/>
            <person name="Sorokin A."/>
            <person name="Mirkin B."/>
            <person name="Koonin E."/>
            <person name="Pavlov A."/>
            <person name="Pavlova N."/>
            <person name="Karamychev V."/>
            <person name="Polouchine N."/>
            <person name="Shakhova V."/>
            <person name="Grigoriev I."/>
            <person name="Lou Y."/>
            <person name="Rohksar D."/>
            <person name="Lucas S."/>
            <person name="Huang K."/>
            <person name="Goodstein D.M."/>
            <person name="Hawkins T."/>
            <person name="Plengvidhya V."/>
            <person name="Welker D."/>
            <person name="Hughes J."/>
            <person name="Goh Y."/>
            <person name="Benson A."/>
            <person name="Baldwin K."/>
            <person name="Lee J.H."/>
            <person name="Diaz-Muniz I."/>
            <person name="Dosti B."/>
            <person name="Smeianov V."/>
            <person name="Wechter W."/>
            <person name="Barabote R."/>
            <person name="Lorca G."/>
            <person name="Altermann E."/>
            <person name="Barrangou R."/>
            <person name="Ganesan B."/>
            <person name="Xie Y."/>
            <person name="Rawsthorne H."/>
            <person name="Tamir D."/>
            <person name="Parker C."/>
            <person name="Breidt F."/>
            <person name="Broadbent J."/>
            <person name="Hutkins R."/>
            <person name="O'Sullivan D."/>
            <person name="Steele J."/>
            <person name="Unlu G."/>
            <person name="Saier M."/>
            <person name="Klaenhammer T."/>
            <person name="Richardson P."/>
            <person name="Kozyavkin S."/>
            <person name="Weimer B."/>
            <person name="Mills D."/>
        </authorList>
    </citation>
    <scope>NUCLEOTIDE SEQUENCE [LARGE SCALE GENOMIC DNA]</scope>
    <source>
        <strain evidence="2">ATCC 25745 / CCUG 21536 / LMG 10740 / 183-1w</strain>
    </source>
</reference>
<evidence type="ECO:0000313" key="2">
    <source>
        <dbReference type="Proteomes" id="UP000000773"/>
    </source>
</evidence>
<accession>Q03FR3</accession>
<dbReference type="EMBL" id="CP000422">
    <property type="protein sequence ID" value="ABJ67959.1"/>
    <property type="molecule type" value="Genomic_DNA"/>
</dbReference>
<sequence length="56" mass="6471">MLRVVKSKIKLKMTFAQLKANIKGVGIKFYLILTHTVVRNILPPQTKTRRVTYAQD</sequence>
<evidence type="ECO:0000313" key="1">
    <source>
        <dbReference type="EMBL" id="ABJ67959.1"/>
    </source>
</evidence>
<proteinExistence type="predicted"/>